<dbReference type="PANTHER" id="PTHR43798">
    <property type="entry name" value="MONOACYLGLYCEROL LIPASE"/>
    <property type="match status" value="1"/>
</dbReference>
<dbReference type="PRINTS" id="PR00111">
    <property type="entry name" value="ABHYDROLASE"/>
</dbReference>
<organism evidence="2 3">
    <name type="scientific">Peptoniphilus indolicus</name>
    <dbReference type="NCBI Taxonomy" id="33030"/>
    <lineage>
        <taxon>Bacteria</taxon>
        <taxon>Bacillati</taxon>
        <taxon>Bacillota</taxon>
        <taxon>Tissierellia</taxon>
        <taxon>Tissierellales</taxon>
        <taxon>Peptoniphilaceae</taxon>
        <taxon>Peptoniphilus</taxon>
    </lineage>
</organism>
<dbReference type="RefSeq" id="WP_172463351.1">
    <property type="nucleotide sequence ID" value="NZ_UGTH01000004.1"/>
</dbReference>
<keyword evidence="2" id="KW-0560">Oxidoreductase</keyword>
<dbReference type="AlphaFoldDB" id="A0A379EFA4"/>
<dbReference type="SUPFAM" id="SSF53474">
    <property type="entry name" value="alpha/beta-Hydrolases"/>
    <property type="match status" value="1"/>
</dbReference>
<gene>
    <name evidence="2" type="primary">cpo</name>
    <name evidence="2" type="ORF">NCTC11088_02230</name>
</gene>
<evidence type="ECO:0000313" key="2">
    <source>
        <dbReference type="EMBL" id="SUB94792.1"/>
    </source>
</evidence>
<protein>
    <submittedName>
        <fullName evidence="2">Non-heme chloroperoxidase</fullName>
        <ecNumber evidence="2">1.11.1.10</ecNumber>
    </submittedName>
</protein>
<dbReference type="InterPro" id="IPR029058">
    <property type="entry name" value="AB_hydrolase_fold"/>
</dbReference>
<dbReference type="EMBL" id="UGTH01000004">
    <property type="protein sequence ID" value="SUB94792.1"/>
    <property type="molecule type" value="Genomic_DNA"/>
</dbReference>
<reference evidence="2 3" key="1">
    <citation type="submission" date="2018-06" db="EMBL/GenBank/DDBJ databases">
        <authorList>
            <consortium name="Pathogen Informatics"/>
            <person name="Doyle S."/>
        </authorList>
    </citation>
    <scope>NUCLEOTIDE SEQUENCE [LARGE SCALE GENOMIC DNA]</scope>
    <source>
        <strain evidence="2 3">NCTC11088</strain>
    </source>
</reference>
<dbReference type="Proteomes" id="UP000254777">
    <property type="component" value="Unassembled WGS sequence"/>
</dbReference>
<proteinExistence type="predicted"/>
<dbReference type="EC" id="1.11.1.10" evidence="2"/>
<dbReference type="InterPro" id="IPR000073">
    <property type="entry name" value="AB_hydrolase_1"/>
</dbReference>
<sequence length="109" mass="12502">MKCRTIEINGEEIFYREKGTGPILLLIHGNISSSIFFTEMIEELSKEYRVIAPDLRGYGNSSYNKKINSISEFADDIREFVIELDLKEFYILGWSLGGGIVMELWGIKT</sequence>
<dbReference type="Pfam" id="PF00561">
    <property type="entry name" value="Abhydrolase_1"/>
    <property type="match status" value="1"/>
</dbReference>
<evidence type="ECO:0000313" key="3">
    <source>
        <dbReference type="Proteomes" id="UP000254777"/>
    </source>
</evidence>
<dbReference type="Gene3D" id="3.40.50.1820">
    <property type="entry name" value="alpha/beta hydrolase"/>
    <property type="match status" value="1"/>
</dbReference>
<evidence type="ECO:0000259" key="1">
    <source>
        <dbReference type="Pfam" id="PF00561"/>
    </source>
</evidence>
<dbReference type="GO" id="GO:0016691">
    <property type="term" value="F:chloride peroxidase activity"/>
    <property type="evidence" value="ECO:0007669"/>
    <property type="project" value="UniProtKB-EC"/>
</dbReference>
<dbReference type="PANTHER" id="PTHR43798:SF29">
    <property type="entry name" value="AB HYDROLASE-1 DOMAIN-CONTAINING PROTEIN"/>
    <property type="match status" value="1"/>
</dbReference>
<dbReference type="InterPro" id="IPR050266">
    <property type="entry name" value="AB_hydrolase_sf"/>
</dbReference>
<feature type="domain" description="AB hydrolase-1" evidence="1">
    <location>
        <begin position="22"/>
        <end position="103"/>
    </location>
</feature>
<keyword evidence="2" id="KW-0575">Peroxidase</keyword>
<accession>A0A379EFA4</accession>
<name>A0A379EFA4_9FIRM</name>